<evidence type="ECO:0000313" key="3">
    <source>
        <dbReference type="Proteomes" id="UP001212841"/>
    </source>
</evidence>
<proteinExistence type="predicted"/>
<protein>
    <submittedName>
        <fullName evidence="2">Uncharacterized protein</fullName>
    </submittedName>
</protein>
<feature type="compositionally biased region" description="Acidic residues" evidence="1">
    <location>
        <begin position="103"/>
        <end position="112"/>
    </location>
</feature>
<dbReference type="Proteomes" id="UP001212841">
    <property type="component" value="Unassembled WGS sequence"/>
</dbReference>
<reference evidence="2" key="1">
    <citation type="submission" date="2020-05" db="EMBL/GenBank/DDBJ databases">
        <title>Phylogenomic resolution of chytrid fungi.</title>
        <authorList>
            <person name="Stajich J.E."/>
            <person name="Amses K."/>
            <person name="Simmons R."/>
            <person name="Seto K."/>
            <person name="Myers J."/>
            <person name="Bonds A."/>
            <person name="Quandt C.A."/>
            <person name="Barry K."/>
            <person name="Liu P."/>
            <person name="Grigoriev I."/>
            <person name="Longcore J.E."/>
            <person name="James T.Y."/>
        </authorList>
    </citation>
    <scope>NUCLEOTIDE SEQUENCE</scope>
    <source>
        <strain evidence="2">JEL0318</strain>
    </source>
</reference>
<name>A0AAD5X1Y3_9FUNG</name>
<organism evidence="2 3">
    <name type="scientific">Rhizophlyctis rosea</name>
    <dbReference type="NCBI Taxonomy" id="64517"/>
    <lineage>
        <taxon>Eukaryota</taxon>
        <taxon>Fungi</taxon>
        <taxon>Fungi incertae sedis</taxon>
        <taxon>Chytridiomycota</taxon>
        <taxon>Chytridiomycota incertae sedis</taxon>
        <taxon>Chytridiomycetes</taxon>
        <taxon>Rhizophlyctidales</taxon>
        <taxon>Rhizophlyctidaceae</taxon>
        <taxon>Rhizophlyctis</taxon>
    </lineage>
</organism>
<gene>
    <name evidence="2" type="ORF">HK097_006948</name>
</gene>
<feature type="compositionally biased region" description="Low complexity" evidence="1">
    <location>
        <begin position="83"/>
        <end position="96"/>
    </location>
</feature>
<comment type="caution">
    <text evidence="2">The sequence shown here is derived from an EMBL/GenBank/DDBJ whole genome shotgun (WGS) entry which is preliminary data.</text>
</comment>
<feature type="region of interest" description="Disordered" evidence="1">
    <location>
        <begin position="62"/>
        <end position="114"/>
    </location>
</feature>
<dbReference type="EMBL" id="JADGJD010000330">
    <property type="protein sequence ID" value="KAJ3052062.1"/>
    <property type="molecule type" value="Genomic_DNA"/>
</dbReference>
<evidence type="ECO:0000313" key="2">
    <source>
        <dbReference type="EMBL" id="KAJ3052062.1"/>
    </source>
</evidence>
<evidence type="ECO:0000256" key="1">
    <source>
        <dbReference type="SAM" id="MobiDB-lite"/>
    </source>
</evidence>
<sequence>MTIPTTMNRWSKQEIDTLLNSLRDLGRDRRKLAARIETKTPLEVEIFLQELEKAARRHKAAVPVEDVPTSPTPAVTIDDSSFQTTHPTPTETAQTTNNVAKDDDTESIDEDAPLPIPESIINKTTNAKLDLFNIPNCLSFCHHRLGIKDPHIPPDQFLQHHDYLRSWLKRIIHATAIIAADAPKPRHQIGALRTDVLRAVAWISPEFLLLEEQPEDLEHDLNDPNVVDHRTVEYRETRKRRRLEFQETQPPVEVWELRRQVANIKSEEYIQESDAEADSEIET</sequence>
<keyword evidence="3" id="KW-1185">Reference proteome</keyword>
<dbReference type="AlphaFoldDB" id="A0AAD5X1Y3"/>
<accession>A0AAD5X1Y3</accession>